<dbReference type="InterPro" id="IPR036388">
    <property type="entry name" value="WH-like_DNA-bd_sf"/>
</dbReference>
<keyword evidence="5" id="KW-0804">Transcription</keyword>
<gene>
    <name evidence="7" type="ORF">J8F10_04070</name>
</gene>
<dbReference type="PANTHER" id="PTHR43133:SF8">
    <property type="entry name" value="RNA POLYMERASE SIGMA FACTOR HI_1459-RELATED"/>
    <property type="match status" value="1"/>
</dbReference>
<dbReference type="NCBIfam" id="TIGR02937">
    <property type="entry name" value="sigma70-ECF"/>
    <property type="match status" value="1"/>
</dbReference>
<dbReference type="Gene3D" id="1.10.1740.10">
    <property type="match status" value="1"/>
</dbReference>
<dbReference type="InterPro" id="IPR007627">
    <property type="entry name" value="RNA_pol_sigma70_r2"/>
</dbReference>
<evidence type="ECO:0000256" key="4">
    <source>
        <dbReference type="ARBA" id="ARBA00023125"/>
    </source>
</evidence>
<sequence length="193" mass="22440">MNTTSTSLLERLRHPAPADTDWRRLHDLYRPLIRAWLTRIPGLTREIDDLTQDVFVVVVRELPEFHRQRHGSFRAWLRQVTVNRVRAWRRTYRSVAPDDFRGADGYLSQLEDPASPLAHQWDREHDRHVFDRLLAAVRPDFTPPTWEAFRLFALGEGTATEVAEQTGLSVNAVIVAKSRVLKRLREEAADLID</sequence>
<reference evidence="7 8" key="1">
    <citation type="submission" date="2021-04" db="EMBL/GenBank/DDBJ databases">
        <authorList>
            <person name="Ivanova A."/>
        </authorList>
    </citation>
    <scope>NUCLEOTIDE SEQUENCE [LARGE SCALE GENOMIC DNA]</scope>
    <source>
        <strain evidence="7 8">G18</strain>
    </source>
</reference>
<keyword evidence="3" id="KW-0731">Sigma factor</keyword>
<comment type="caution">
    <text evidence="7">The sequence shown here is derived from an EMBL/GenBank/DDBJ whole genome shotgun (WGS) entry which is preliminary data.</text>
</comment>
<organism evidence="7 8">
    <name type="scientific">Gemmata palustris</name>
    <dbReference type="NCBI Taxonomy" id="2822762"/>
    <lineage>
        <taxon>Bacteria</taxon>
        <taxon>Pseudomonadati</taxon>
        <taxon>Planctomycetota</taxon>
        <taxon>Planctomycetia</taxon>
        <taxon>Gemmatales</taxon>
        <taxon>Gemmataceae</taxon>
        <taxon>Gemmata</taxon>
    </lineage>
</organism>
<dbReference type="RefSeq" id="WP_210652590.1">
    <property type="nucleotide sequence ID" value="NZ_JAGKQQ010000001.1"/>
</dbReference>
<evidence type="ECO:0000256" key="2">
    <source>
        <dbReference type="ARBA" id="ARBA00023015"/>
    </source>
</evidence>
<dbReference type="InterPro" id="IPR014284">
    <property type="entry name" value="RNA_pol_sigma-70_dom"/>
</dbReference>
<dbReference type="InterPro" id="IPR013324">
    <property type="entry name" value="RNA_pol_sigma_r3/r4-like"/>
</dbReference>
<keyword evidence="4" id="KW-0238">DNA-binding</keyword>
<dbReference type="PANTHER" id="PTHR43133">
    <property type="entry name" value="RNA POLYMERASE ECF-TYPE SIGMA FACTO"/>
    <property type="match status" value="1"/>
</dbReference>
<keyword evidence="2" id="KW-0805">Transcription regulation</keyword>
<dbReference type="Proteomes" id="UP000676565">
    <property type="component" value="Unassembled WGS sequence"/>
</dbReference>
<dbReference type="Pfam" id="PF04542">
    <property type="entry name" value="Sigma70_r2"/>
    <property type="match status" value="1"/>
</dbReference>
<dbReference type="InterPro" id="IPR039425">
    <property type="entry name" value="RNA_pol_sigma-70-like"/>
</dbReference>
<evidence type="ECO:0000256" key="5">
    <source>
        <dbReference type="ARBA" id="ARBA00023163"/>
    </source>
</evidence>
<evidence type="ECO:0000259" key="6">
    <source>
        <dbReference type="Pfam" id="PF04542"/>
    </source>
</evidence>
<evidence type="ECO:0000313" key="8">
    <source>
        <dbReference type="Proteomes" id="UP000676565"/>
    </source>
</evidence>
<evidence type="ECO:0000256" key="3">
    <source>
        <dbReference type="ARBA" id="ARBA00023082"/>
    </source>
</evidence>
<dbReference type="Gene3D" id="1.10.10.10">
    <property type="entry name" value="Winged helix-like DNA-binding domain superfamily/Winged helix DNA-binding domain"/>
    <property type="match status" value="1"/>
</dbReference>
<protein>
    <submittedName>
        <fullName evidence="7">Sigma-70 family RNA polymerase sigma factor</fullName>
    </submittedName>
</protein>
<comment type="similarity">
    <text evidence="1">Belongs to the sigma-70 factor family. ECF subfamily.</text>
</comment>
<name>A0ABS5BNN2_9BACT</name>
<proteinExistence type="inferred from homology"/>
<dbReference type="EMBL" id="JAGKQQ010000001">
    <property type="protein sequence ID" value="MBP3954463.1"/>
    <property type="molecule type" value="Genomic_DNA"/>
</dbReference>
<dbReference type="InterPro" id="IPR013325">
    <property type="entry name" value="RNA_pol_sigma_r2"/>
</dbReference>
<dbReference type="SUPFAM" id="SSF88659">
    <property type="entry name" value="Sigma3 and sigma4 domains of RNA polymerase sigma factors"/>
    <property type="match status" value="1"/>
</dbReference>
<evidence type="ECO:0000256" key="1">
    <source>
        <dbReference type="ARBA" id="ARBA00010641"/>
    </source>
</evidence>
<keyword evidence="8" id="KW-1185">Reference proteome</keyword>
<dbReference type="SUPFAM" id="SSF88946">
    <property type="entry name" value="Sigma2 domain of RNA polymerase sigma factors"/>
    <property type="match status" value="1"/>
</dbReference>
<feature type="domain" description="RNA polymerase sigma-70 region 2" evidence="6">
    <location>
        <begin position="27"/>
        <end position="91"/>
    </location>
</feature>
<evidence type="ECO:0000313" key="7">
    <source>
        <dbReference type="EMBL" id="MBP3954463.1"/>
    </source>
</evidence>
<accession>A0ABS5BNN2</accession>